<protein>
    <submittedName>
        <fullName evidence="1">Uncharacterized protein</fullName>
    </submittedName>
</protein>
<sequence>MTSSIQNSRILLLSLMLIFGFIQLNAQVTNILSGEVSYISGQNIYVKFSSTQGIENGDTLFIQQNSALIPTLLVTHHSSISCLCNPIGDLTFKVGDKIIGRIQSPEHTILTPTQEQTTIDEDLNEQVLKTTIPEQTRPELKSKVTGRLALSSYSNFSNATDIDYHRFRYTFSMQSQNISNSKLSAETYISFSHKLNEWDVVQENLNNALKIYSLALQYDFNKNTSLWAGRKINPRIANVGAVDGLQFQKSWNDFYAGAVVGTRPDYMDYGFNPDLLEYGAYIGHNTKSGNGFAQSSLAFFEQRNNGNTDRRFVYFQHSNTLLKNVSFFSSFELDLYALENGEAQNTLSLTGLYLSLRYRVSRQLSLFGSYDNRKNVIYYETFRNYTDEILQQASRQGFRGRITFRPVKYLNLGVDGGTRFREGDARHTNTLRGYTTYTRVPGIEASLTLSANLMQTSYLDGQVYGARLSKDLFQGKLFTMLNYRMVNFNYVNTSSKLKQHISEIDLSYRFNKKLYVSVNFEATFQEENMYNRLYLTLRRKF</sequence>
<dbReference type="AlphaFoldDB" id="A0A9X3F925"/>
<name>A0A9X3F925_9BACT</name>
<accession>A0A9X3F925</accession>
<dbReference type="Proteomes" id="UP001145087">
    <property type="component" value="Unassembled WGS sequence"/>
</dbReference>
<keyword evidence="2" id="KW-1185">Reference proteome</keyword>
<gene>
    <name evidence="1" type="ORF">OU798_12030</name>
</gene>
<evidence type="ECO:0000313" key="2">
    <source>
        <dbReference type="Proteomes" id="UP001145087"/>
    </source>
</evidence>
<proteinExistence type="predicted"/>
<dbReference type="EMBL" id="JAPOHD010000027">
    <property type="protein sequence ID" value="MCY1721076.1"/>
    <property type="molecule type" value="Genomic_DNA"/>
</dbReference>
<dbReference type="RefSeq" id="WP_343333410.1">
    <property type="nucleotide sequence ID" value="NZ_JAPOHD010000027.1"/>
</dbReference>
<comment type="caution">
    <text evidence="1">The sequence shown here is derived from an EMBL/GenBank/DDBJ whole genome shotgun (WGS) entry which is preliminary data.</text>
</comment>
<evidence type="ECO:0000313" key="1">
    <source>
        <dbReference type="EMBL" id="MCY1721076.1"/>
    </source>
</evidence>
<reference evidence="1" key="1">
    <citation type="submission" date="2022-11" db="EMBL/GenBank/DDBJ databases">
        <title>Marilongibacter aestuarii gen. nov., sp. nov., isolated from tidal flat sediment.</title>
        <authorList>
            <person name="Jiayan W."/>
        </authorList>
    </citation>
    <scope>NUCLEOTIDE SEQUENCE</scope>
    <source>
        <strain evidence="1">Z1-6</strain>
    </source>
</reference>
<organism evidence="1 2">
    <name type="scientific">Draconibacterium aestuarii</name>
    <dbReference type="NCBI Taxonomy" id="2998507"/>
    <lineage>
        <taxon>Bacteria</taxon>
        <taxon>Pseudomonadati</taxon>
        <taxon>Bacteroidota</taxon>
        <taxon>Bacteroidia</taxon>
        <taxon>Marinilabiliales</taxon>
        <taxon>Prolixibacteraceae</taxon>
        <taxon>Draconibacterium</taxon>
    </lineage>
</organism>